<evidence type="ECO:0000313" key="2">
    <source>
        <dbReference type="Proteomes" id="UP001055811"/>
    </source>
</evidence>
<sequence>MSDVNHQCDLNALAPLNTIRIQNNGHEIFAKHVSYEMDKFSTDMYNLQICPSGDMAFKINSVKRNHFKQLKTYKNTRQKAIVDNSNDNYYKAIHTF</sequence>
<dbReference type="EMBL" id="CM042017">
    <property type="protein sequence ID" value="KAI3690490.1"/>
    <property type="molecule type" value="Genomic_DNA"/>
</dbReference>
<comment type="caution">
    <text evidence="1">The sequence shown here is derived from an EMBL/GenBank/DDBJ whole genome shotgun (WGS) entry which is preliminary data.</text>
</comment>
<evidence type="ECO:0000313" key="1">
    <source>
        <dbReference type="EMBL" id="KAI3690490.1"/>
    </source>
</evidence>
<keyword evidence="2" id="KW-1185">Reference proteome</keyword>
<accession>A0ACB8Z2J7</accession>
<gene>
    <name evidence="1" type="ORF">L2E82_48533</name>
</gene>
<name>A0ACB8Z2J7_CICIN</name>
<reference evidence="1 2" key="2">
    <citation type="journal article" date="2022" name="Mol. Ecol. Resour.">
        <title>The genomes of chicory, endive, great burdock and yacon provide insights into Asteraceae paleo-polyploidization history and plant inulin production.</title>
        <authorList>
            <person name="Fan W."/>
            <person name="Wang S."/>
            <person name="Wang H."/>
            <person name="Wang A."/>
            <person name="Jiang F."/>
            <person name="Liu H."/>
            <person name="Zhao H."/>
            <person name="Xu D."/>
            <person name="Zhang Y."/>
        </authorList>
    </citation>
    <scope>NUCLEOTIDE SEQUENCE [LARGE SCALE GENOMIC DNA]</scope>
    <source>
        <strain evidence="2">cv. Punajuju</strain>
        <tissue evidence="1">Leaves</tissue>
    </source>
</reference>
<reference evidence="2" key="1">
    <citation type="journal article" date="2022" name="Mol. Ecol. Resour.">
        <title>The genomes of chicory, endive, great burdock and yacon provide insights into Asteraceae palaeo-polyploidization history and plant inulin production.</title>
        <authorList>
            <person name="Fan W."/>
            <person name="Wang S."/>
            <person name="Wang H."/>
            <person name="Wang A."/>
            <person name="Jiang F."/>
            <person name="Liu H."/>
            <person name="Zhao H."/>
            <person name="Xu D."/>
            <person name="Zhang Y."/>
        </authorList>
    </citation>
    <scope>NUCLEOTIDE SEQUENCE [LARGE SCALE GENOMIC DNA]</scope>
    <source>
        <strain evidence="2">cv. Punajuju</strain>
    </source>
</reference>
<organism evidence="1 2">
    <name type="scientific">Cichorium intybus</name>
    <name type="common">Chicory</name>
    <dbReference type="NCBI Taxonomy" id="13427"/>
    <lineage>
        <taxon>Eukaryota</taxon>
        <taxon>Viridiplantae</taxon>
        <taxon>Streptophyta</taxon>
        <taxon>Embryophyta</taxon>
        <taxon>Tracheophyta</taxon>
        <taxon>Spermatophyta</taxon>
        <taxon>Magnoliopsida</taxon>
        <taxon>eudicotyledons</taxon>
        <taxon>Gunneridae</taxon>
        <taxon>Pentapetalae</taxon>
        <taxon>asterids</taxon>
        <taxon>campanulids</taxon>
        <taxon>Asterales</taxon>
        <taxon>Asteraceae</taxon>
        <taxon>Cichorioideae</taxon>
        <taxon>Cichorieae</taxon>
        <taxon>Cichoriinae</taxon>
        <taxon>Cichorium</taxon>
    </lineage>
</organism>
<dbReference type="Proteomes" id="UP001055811">
    <property type="component" value="Linkage Group LG09"/>
</dbReference>
<protein>
    <submittedName>
        <fullName evidence="1">Uncharacterized protein</fullName>
    </submittedName>
</protein>
<proteinExistence type="predicted"/>